<dbReference type="SMART" id="SM00641">
    <property type="entry name" value="Glyco_25"/>
    <property type="match status" value="1"/>
</dbReference>
<keyword evidence="3" id="KW-0326">Glycosidase</keyword>
<dbReference type="InterPro" id="IPR017853">
    <property type="entry name" value="GH"/>
</dbReference>
<proteinExistence type="inferred from homology"/>
<sequence length="319" mass="33965">MSIEVPDISSYQPSVDWKTVVLGGIGAMFFKATEGATWNDPTFISHVKGAHSVGISVGAYHFAHPESNDPIAEAKHFVSALQQTPTDLMPVLDLESPTSPGALTGAEITAWARSFVDYVQAQTGRKVMLYTGVWYVNTYGLSGLGDLPLWIADYGVPSVPQCGDWTSYLMWQYTDSETVNGIPGKVDMSYAPSVDALRGNYTEGDMQPMSNPTVQLNSTGSAVAQLQKDLIQLGYTVVGSADGAFGPHTLQGVEQFQKDHGLTQDGVVGPATWAALNAALQPKPAPKPTPQPPASTGPTPDDIQKALSLLEQATQLLKG</sequence>
<protein>
    <submittedName>
        <fullName evidence="6">GH25 family lysozyme</fullName>
    </submittedName>
</protein>
<feature type="domain" description="Peptidoglycan binding-like" evidence="5">
    <location>
        <begin position="219"/>
        <end position="276"/>
    </location>
</feature>
<reference evidence="6" key="1">
    <citation type="submission" date="2022-08" db="EMBL/GenBank/DDBJ databases">
        <title>Alicyclobacillus dauci DSM2870, complete genome.</title>
        <authorList>
            <person name="Wang Q."/>
            <person name="Cai R."/>
            <person name="Wang Z."/>
        </authorList>
    </citation>
    <scope>NUCLEOTIDE SEQUENCE</scope>
    <source>
        <strain evidence="6">DSM 28700</strain>
    </source>
</reference>
<feature type="compositionally biased region" description="Pro residues" evidence="4">
    <location>
        <begin position="283"/>
        <end position="295"/>
    </location>
</feature>
<dbReference type="Gene3D" id="3.20.20.80">
    <property type="entry name" value="Glycosidases"/>
    <property type="match status" value="1"/>
</dbReference>
<dbReference type="Proteomes" id="UP001164803">
    <property type="component" value="Chromosome"/>
</dbReference>
<dbReference type="InterPro" id="IPR018077">
    <property type="entry name" value="Glyco_hydro_fam25_subgr"/>
</dbReference>
<feature type="region of interest" description="Disordered" evidence="4">
    <location>
        <begin position="281"/>
        <end position="303"/>
    </location>
</feature>
<dbReference type="Pfam" id="PF01471">
    <property type="entry name" value="PG_binding_1"/>
    <property type="match status" value="1"/>
</dbReference>
<name>A0ABY6YWY0_9BACL</name>
<comment type="similarity">
    <text evidence="1">Belongs to the glycosyl hydrolase 25 family.</text>
</comment>
<evidence type="ECO:0000256" key="1">
    <source>
        <dbReference type="ARBA" id="ARBA00010646"/>
    </source>
</evidence>
<dbReference type="EMBL" id="CP104064">
    <property type="protein sequence ID" value="WAH35063.1"/>
    <property type="molecule type" value="Genomic_DNA"/>
</dbReference>
<keyword evidence="2" id="KW-0378">Hydrolase</keyword>
<dbReference type="InterPro" id="IPR002053">
    <property type="entry name" value="Glyco_hydro_25"/>
</dbReference>
<dbReference type="CDD" id="cd00599">
    <property type="entry name" value="GH25_muramidase"/>
    <property type="match status" value="1"/>
</dbReference>
<dbReference type="PANTHER" id="PTHR34135:SF2">
    <property type="entry name" value="LYSOZYME"/>
    <property type="match status" value="1"/>
</dbReference>
<dbReference type="InterPro" id="IPR002477">
    <property type="entry name" value="Peptidoglycan-bd-like"/>
</dbReference>
<dbReference type="InterPro" id="IPR036365">
    <property type="entry name" value="PGBD-like_sf"/>
</dbReference>
<dbReference type="InterPro" id="IPR036366">
    <property type="entry name" value="PGBDSf"/>
</dbReference>
<evidence type="ECO:0000256" key="4">
    <source>
        <dbReference type="SAM" id="MobiDB-lite"/>
    </source>
</evidence>
<organism evidence="6 7">
    <name type="scientific">Alicyclobacillus dauci</name>
    <dbReference type="NCBI Taxonomy" id="1475485"/>
    <lineage>
        <taxon>Bacteria</taxon>
        <taxon>Bacillati</taxon>
        <taxon>Bacillota</taxon>
        <taxon>Bacilli</taxon>
        <taxon>Bacillales</taxon>
        <taxon>Alicyclobacillaceae</taxon>
        <taxon>Alicyclobacillus</taxon>
    </lineage>
</organism>
<evidence type="ECO:0000313" key="6">
    <source>
        <dbReference type="EMBL" id="WAH35063.1"/>
    </source>
</evidence>
<dbReference type="SUPFAM" id="SSF51445">
    <property type="entry name" value="(Trans)glycosidases"/>
    <property type="match status" value="1"/>
</dbReference>
<evidence type="ECO:0000259" key="5">
    <source>
        <dbReference type="Pfam" id="PF01471"/>
    </source>
</evidence>
<dbReference type="PANTHER" id="PTHR34135">
    <property type="entry name" value="LYSOZYME"/>
    <property type="match status" value="1"/>
</dbReference>
<gene>
    <name evidence="6" type="ORF">NZD86_12065</name>
</gene>
<accession>A0ABY6YWY0</accession>
<keyword evidence="7" id="KW-1185">Reference proteome</keyword>
<dbReference type="RefSeq" id="WP_268041906.1">
    <property type="nucleotide sequence ID" value="NZ_CP104064.1"/>
</dbReference>
<evidence type="ECO:0000313" key="7">
    <source>
        <dbReference type="Proteomes" id="UP001164803"/>
    </source>
</evidence>
<evidence type="ECO:0000256" key="2">
    <source>
        <dbReference type="ARBA" id="ARBA00022801"/>
    </source>
</evidence>
<dbReference type="Pfam" id="PF01183">
    <property type="entry name" value="Glyco_hydro_25"/>
    <property type="match status" value="1"/>
</dbReference>
<dbReference type="SUPFAM" id="SSF47090">
    <property type="entry name" value="PGBD-like"/>
    <property type="match status" value="1"/>
</dbReference>
<dbReference type="PROSITE" id="PS51904">
    <property type="entry name" value="GLYCOSYL_HYDROL_F25_2"/>
    <property type="match status" value="1"/>
</dbReference>
<dbReference type="Gene3D" id="1.10.101.10">
    <property type="entry name" value="PGBD-like superfamily/PGBD"/>
    <property type="match status" value="1"/>
</dbReference>
<evidence type="ECO:0000256" key="3">
    <source>
        <dbReference type="ARBA" id="ARBA00023295"/>
    </source>
</evidence>